<dbReference type="InterPro" id="IPR012543">
    <property type="entry name" value="DUF1694"/>
</dbReference>
<gene>
    <name evidence="1" type="ORF">ACFO4L_16175</name>
</gene>
<comment type="caution">
    <text evidence="1">The sequence shown here is derived from an EMBL/GenBank/DDBJ whole genome shotgun (WGS) entry which is preliminary data.</text>
</comment>
<dbReference type="Proteomes" id="UP001595896">
    <property type="component" value="Unassembled WGS sequence"/>
</dbReference>
<reference evidence="2" key="1">
    <citation type="journal article" date="2019" name="Int. J. Syst. Evol. Microbiol.">
        <title>The Global Catalogue of Microorganisms (GCM) 10K type strain sequencing project: providing services to taxonomists for standard genome sequencing and annotation.</title>
        <authorList>
            <consortium name="The Broad Institute Genomics Platform"/>
            <consortium name="The Broad Institute Genome Sequencing Center for Infectious Disease"/>
            <person name="Wu L."/>
            <person name="Ma J."/>
        </authorList>
    </citation>
    <scope>NUCLEOTIDE SEQUENCE [LARGE SCALE GENOMIC DNA]</scope>
    <source>
        <strain evidence="2">JCM 12165</strain>
    </source>
</reference>
<evidence type="ECO:0000313" key="2">
    <source>
        <dbReference type="Proteomes" id="UP001595896"/>
    </source>
</evidence>
<dbReference type="PIRSF" id="PIRSF034303">
    <property type="entry name" value="DUF1694"/>
    <property type="match status" value="1"/>
</dbReference>
<protein>
    <submittedName>
        <fullName evidence="1">YueI family protein</fullName>
    </submittedName>
</protein>
<dbReference type="EMBL" id="JBHSGK010000021">
    <property type="protein sequence ID" value="MFC4738112.1"/>
    <property type="molecule type" value="Genomic_DNA"/>
</dbReference>
<dbReference type="InterPro" id="IPR029064">
    <property type="entry name" value="Ribosomal_eL30-like_sf"/>
</dbReference>
<sequence length="134" mass="15400">MNDTKLAQIIKEGIYGKPELRPEEKHLFLGTFAERVYLALTNGQVYKAGMYDEAVELMKRHSDIRLLINGNLPYTSYSNYVKEAGRLNVPFTVHNDFHSTPLGIVLTSQYKPVHTSSIYIEDDIFDQDMEEADR</sequence>
<dbReference type="Gene3D" id="3.30.1330.30">
    <property type="match status" value="1"/>
</dbReference>
<dbReference type="Pfam" id="PF07997">
    <property type="entry name" value="DUF1694"/>
    <property type="match status" value="1"/>
</dbReference>
<proteinExistence type="predicted"/>
<organism evidence="1 2">
    <name type="scientific">Bacillus daqingensis</name>
    <dbReference type="NCBI Taxonomy" id="872396"/>
    <lineage>
        <taxon>Bacteria</taxon>
        <taxon>Bacillati</taxon>
        <taxon>Bacillota</taxon>
        <taxon>Bacilli</taxon>
        <taxon>Bacillales</taxon>
        <taxon>Bacillaceae</taxon>
        <taxon>Bacillus</taxon>
    </lineage>
</organism>
<name>A0ABV9P1A0_9BACI</name>
<dbReference type="RefSeq" id="WP_377910699.1">
    <property type="nucleotide sequence ID" value="NZ_JBHSGK010000021.1"/>
</dbReference>
<evidence type="ECO:0000313" key="1">
    <source>
        <dbReference type="EMBL" id="MFC4738112.1"/>
    </source>
</evidence>
<keyword evidence="2" id="KW-1185">Reference proteome</keyword>
<accession>A0ABV9P1A0</accession>
<dbReference type="SUPFAM" id="SSF160515">
    <property type="entry name" value="YueI-like"/>
    <property type="match status" value="1"/>
</dbReference>